<gene>
    <name evidence="2" type="ORF">GF359_05075</name>
</gene>
<organism evidence="2 3">
    <name type="scientific">candidate division WOR-3 bacterium</name>
    <dbReference type="NCBI Taxonomy" id="2052148"/>
    <lineage>
        <taxon>Bacteria</taxon>
        <taxon>Bacteria division WOR-3</taxon>
    </lineage>
</organism>
<keyword evidence="1" id="KW-0812">Transmembrane</keyword>
<evidence type="ECO:0000313" key="3">
    <source>
        <dbReference type="Proteomes" id="UP000630660"/>
    </source>
</evidence>
<proteinExistence type="predicted"/>
<protein>
    <submittedName>
        <fullName evidence="2">Uncharacterized protein</fullName>
    </submittedName>
</protein>
<keyword evidence="1" id="KW-1133">Transmembrane helix</keyword>
<evidence type="ECO:0000256" key="1">
    <source>
        <dbReference type="SAM" id="Phobius"/>
    </source>
</evidence>
<evidence type="ECO:0000313" key="2">
    <source>
        <dbReference type="EMBL" id="MBD3364568.1"/>
    </source>
</evidence>
<name>A0A9D5K915_UNCW3</name>
<keyword evidence="1" id="KW-0472">Membrane</keyword>
<dbReference type="Proteomes" id="UP000630660">
    <property type="component" value="Unassembled WGS sequence"/>
</dbReference>
<sequence>MNITFKTQKEIFTDMKTQLVAEAPQLTNWRTRGVVRSILTVVSAAISMLWDRLKIQYLDMWAQYSDRTTLRRYYELWGLVWSEDLDTETARKEVLAMYRQKGKGTKAWYRSVVLSEFSEKVTDAAVSMRARGPNTVDIEVSYNGGPVQEDDEFTVADIQDFFAGDENSIVGAEVLVTSVET</sequence>
<accession>A0A9D5K915</accession>
<feature type="transmembrane region" description="Helical" evidence="1">
    <location>
        <begin position="33"/>
        <end position="50"/>
    </location>
</feature>
<reference evidence="2" key="1">
    <citation type="submission" date="2019-11" db="EMBL/GenBank/DDBJ databases">
        <title>Microbial mats filling the niche in hypersaline microbial mats.</title>
        <authorList>
            <person name="Wong H.L."/>
            <person name="Macleod F.I."/>
            <person name="White R.A. III"/>
            <person name="Burns B.P."/>
        </authorList>
    </citation>
    <scope>NUCLEOTIDE SEQUENCE</scope>
    <source>
        <strain evidence="2">Bin_327</strain>
    </source>
</reference>
<dbReference type="EMBL" id="WJKJ01000162">
    <property type="protein sequence ID" value="MBD3364568.1"/>
    <property type="molecule type" value="Genomic_DNA"/>
</dbReference>
<dbReference type="AlphaFoldDB" id="A0A9D5K915"/>
<comment type="caution">
    <text evidence="2">The sequence shown here is derived from an EMBL/GenBank/DDBJ whole genome shotgun (WGS) entry which is preliminary data.</text>
</comment>